<protein>
    <submittedName>
        <fullName evidence="1">Uncharacterized protein</fullName>
    </submittedName>
</protein>
<keyword evidence="2" id="KW-1185">Reference proteome</keyword>
<sequence>MKGYLSRIQYSLLAPLETYPILARANVADTSGARGHRSESSQRRAAIFPINKLPNELLIHVFVQCLEPDAFYPHHPKSPQMHVFSEPDVFYPHHPKSPQVILSQVCQLWRDLALRTPGLWRSLELPPFRYSGATTVLNGWLDRSRSEPFSLSLLTLISTLDKEDGQNEWAEALDSCLPRLRRLFLPLSDALSSQGPCPVFYQTRECPLLEELRVAADATFRKYQKEPKIFQGFSFPALRKVLVATGHVPLCHFGIPWRQLDSLTLSHLAVSACGQVLDVLRECGGLDELTVHFHAQKFTRTLQGLDNEAKSARLPHLRVLRLVANCPGLDRFLPFLDLPALCDLGIRTDDKLSMEAVVGLLRRSRAQVSELNIRVRSIFFENRGDLLELLRLTPDLVSLIIQEVDVSRRLPGICCGPAAAYSVCHSMDLFSRRSADGASLLPHLRNLYIVSGHVRCNYPRDIIQEALESRLSAAAQSDADKPLTSAKISFTSEGPQYLRNLSWVVANDEIIHLIDEPSKLVDVQEGGYYERGRDASQIHLPSLSRINAPSGPTLLESPRKCNLNRLTLCF</sequence>
<dbReference type="Proteomes" id="UP000305948">
    <property type="component" value="Unassembled WGS sequence"/>
</dbReference>
<dbReference type="EMBL" id="ML213506">
    <property type="protein sequence ID" value="TFK54031.1"/>
    <property type="molecule type" value="Genomic_DNA"/>
</dbReference>
<evidence type="ECO:0000313" key="1">
    <source>
        <dbReference type="EMBL" id="TFK54031.1"/>
    </source>
</evidence>
<gene>
    <name evidence="1" type="ORF">OE88DRAFT_1144011</name>
</gene>
<name>A0A5C3NK97_9AGAM</name>
<dbReference type="OrthoDB" id="2269034at2759"/>
<reference evidence="1 2" key="1">
    <citation type="journal article" date="2019" name="Nat. Ecol. Evol.">
        <title>Megaphylogeny resolves global patterns of mushroom evolution.</title>
        <authorList>
            <person name="Varga T."/>
            <person name="Krizsan K."/>
            <person name="Foldi C."/>
            <person name="Dima B."/>
            <person name="Sanchez-Garcia M."/>
            <person name="Sanchez-Ramirez S."/>
            <person name="Szollosi G.J."/>
            <person name="Szarkandi J.G."/>
            <person name="Papp V."/>
            <person name="Albert L."/>
            <person name="Andreopoulos W."/>
            <person name="Angelini C."/>
            <person name="Antonin V."/>
            <person name="Barry K.W."/>
            <person name="Bougher N.L."/>
            <person name="Buchanan P."/>
            <person name="Buyck B."/>
            <person name="Bense V."/>
            <person name="Catcheside P."/>
            <person name="Chovatia M."/>
            <person name="Cooper J."/>
            <person name="Damon W."/>
            <person name="Desjardin D."/>
            <person name="Finy P."/>
            <person name="Geml J."/>
            <person name="Haridas S."/>
            <person name="Hughes K."/>
            <person name="Justo A."/>
            <person name="Karasinski D."/>
            <person name="Kautmanova I."/>
            <person name="Kiss B."/>
            <person name="Kocsube S."/>
            <person name="Kotiranta H."/>
            <person name="LaButti K.M."/>
            <person name="Lechner B.E."/>
            <person name="Liimatainen K."/>
            <person name="Lipzen A."/>
            <person name="Lukacs Z."/>
            <person name="Mihaltcheva S."/>
            <person name="Morgado L.N."/>
            <person name="Niskanen T."/>
            <person name="Noordeloos M.E."/>
            <person name="Ohm R.A."/>
            <person name="Ortiz-Santana B."/>
            <person name="Ovrebo C."/>
            <person name="Racz N."/>
            <person name="Riley R."/>
            <person name="Savchenko A."/>
            <person name="Shiryaev A."/>
            <person name="Soop K."/>
            <person name="Spirin V."/>
            <person name="Szebenyi C."/>
            <person name="Tomsovsky M."/>
            <person name="Tulloss R.E."/>
            <person name="Uehling J."/>
            <person name="Grigoriev I.V."/>
            <person name="Vagvolgyi C."/>
            <person name="Papp T."/>
            <person name="Martin F.M."/>
            <person name="Miettinen O."/>
            <person name="Hibbett D.S."/>
            <person name="Nagy L.G."/>
        </authorList>
    </citation>
    <scope>NUCLEOTIDE SEQUENCE [LARGE SCALE GENOMIC DNA]</scope>
    <source>
        <strain evidence="1 2">OMC1185</strain>
    </source>
</reference>
<organism evidence="1 2">
    <name type="scientific">Heliocybe sulcata</name>
    <dbReference type="NCBI Taxonomy" id="5364"/>
    <lineage>
        <taxon>Eukaryota</taxon>
        <taxon>Fungi</taxon>
        <taxon>Dikarya</taxon>
        <taxon>Basidiomycota</taxon>
        <taxon>Agaricomycotina</taxon>
        <taxon>Agaricomycetes</taxon>
        <taxon>Gloeophyllales</taxon>
        <taxon>Gloeophyllaceae</taxon>
        <taxon>Heliocybe</taxon>
    </lineage>
</organism>
<accession>A0A5C3NK97</accession>
<evidence type="ECO:0000313" key="2">
    <source>
        <dbReference type="Proteomes" id="UP000305948"/>
    </source>
</evidence>
<proteinExistence type="predicted"/>
<dbReference type="AlphaFoldDB" id="A0A5C3NK97"/>
<dbReference type="Gene3D" id="1.20.1280.50">
    <property type="match status" value="1"/>
</dbReference>